<comment type="caution">
    <text evidence="3">The sequence shown here is derived from an EMBL/GenBank/DDBJ whole genome shotgun (WGS) entry which is preliminary data.</text>
</comment>
<dbReference type="InterPro" id="IPR051122">
    <property type="entry name" value="SDR_DHRS6-like"/>
</dbReference>
<dbReference type="PANTHER" id="PTHR43477:SF1">
    <property type="entry name" value="DIHYDROANTICAPSIN 7-DEHYDROGENASE"/>
    <property type="match status" value="1"/>
</dbReference>
<dbReference type="RefSeq" id="WP_344798444.1">
    <property type="nucleotide sequence ID" value="NZ_BAABAU010000007.1"/>
</dbReference>
<dbReference type="EMBL" id="BAABAU010000007">
    <property type="protein sequence ID" value="GAA4267804.1"/>
    <property type="molecule type" value="Genomic_DNA"/>
</dbReference>
<comment type="similarity">
    <text evidence="1">Belongs to the short-chain dehydrogenases/reductases (SDR) family.</text>
</comment>
<keyword evidence="2" id="KW-0560">Oxidoreductase</keyword>
<dbReference type="InterPro" id="IPR036291">
    <property type="entry name" value="NAD(P)-bd_dom_sf"/>
</dbReference>
<accession>A0ABP8E6M6</accession>
<dbReference type="SUPFAM" id="SSF51735">
    <property type="entry name" value="NAD(P)-binding Rossmann-fold domains"/>
    <property type="match status" value="1"/>
</dbReference>
<evidence type="ECO:0000256" key="2">
    <source>
        <dbReference type="ARBA" id="ARBA00023002"/>
    </source>
</evidence>
<sequence>MSVVVVTGATGDAGRAVCSALLTAGHLVVAVGTDAERLSSVDASSRHVVELTDEGAARALADAVRAEFGPADGVVHLVGGWRGGQGDADFVWLERRILTTLRHVTLAFHDDLTSSEHGRLVVIGSASAEKPTWSNAAYATVKSAADAWVQALASGWRKAGRAAAVTLVVKAIGDDGTSPGALADAILPLWSRSAAELNGARIDLTPPTKGTDR</sequence>
<dbReference type="Gene3D" id="3.40.50.720">
    <property type="entry name" value="NAD(P)-binding Rossmann-like Domain"/>
    <property type="match status" value="1"/>
</dbReference>
<dbReference type="CDD" id="cd05233">
    <property type="entry name" value="SDR_c"/>
    <property type="match status" value="1"/>
</dbReference>
<reference evidence="4" key="1">
    <citation type="journal article" date="2019" name="Int. J. Syst. Evol. Microbiol.">
        <title>The Global Catalogue of Microorganisms (GCM) 10K type strain sequencing project: providing services to taxonomists for standard genome sequencing and annotation.</title>
        <authorList>
            <consortium name="The Broad Institute Genomics Platform"/>
            <consortium name="The Broad Institute Genome Sequencing Center for Infectious Disease"/>
            <person name="Wu L."/>
            <person name="Ma J."/>
        </authorList>
    </citation>
    <scope>NUCLEOTIDE SEQUENCE [LARGE SCALE GENOMIC DNA]</scope>
    <source>
        <strain evidence="4">JCM 17442</strain>
    </source>
</reference>
<organism evidence="3 4">
    <name type="scientific">Frondihabitans peucedani</name>
    <dbReference type="NCBI Taxonomy" id="598626"/>
    <lineage>
        <taxon>Bacteria</taxon>
        <taxon>Bacillati</taxon>
        <taxon>Actinomycetota</taxon>
        <taxon>Actinomycetes</taxon>
        <taxon>Micrococcales</taxon>
        <taxon>Microbacteriaceae</taxon>
        <taxon>Frondihabitans</taxon>
    </lineage>
</organism>
<evidence type="ECO:0000313" key="3">
    <source>
        <dbReference type="EMBL" id="GAA4267804.1"/>
    </source>
</evidence>
<dbReference type="Pfam" id="PF00106">
    <property type="entry name" value="adh_short"/>
    <property type="match status" value="1"/>
</dbReference>
<keyword evidence="4" id="KW-1185">Reference proteome</keyword>
<dbReference type="Proteomes" id="UP001501594">
    <property type="component" value="Unassembled WGS sequence"/>
</dbReference>
<proteinExistence type="inferred from homology"/>
<name>A0ABP8E6M6_9MICO</name>
<dbReference type="PRINTS" id="PR00081">
    <property type="entry name" value="GDHRDH"/>
</dbReference>
<evidence type="ECO:0000313" key="4">
    <source>
        <dbReference type="Proteomes" id="UP001501594"/>
    </source>
</evidence>
<gene>
    <name evidence="3" type="ORF">GCM10022256_34160</name>
</gene>
<evidence type="ECO:0000256" key="1">
    <source>
        <dbReference type="ARBA" id="ARBA00006484"/>
    </source>
</evidence>
<dbReference type="InterPro" id="IPR002347">
    <property type="entry name" value="SDR_fam"/>
</dbReference>
<dbReference type="PANTHER" id="PTHR43477">
    <property type="entry name" value="DIHYDROANTICAPSIN 7-DEHYDROGENASE"/>
    <property type="match status" value="1"/>
</dbReference>
<protein>
    <submittedName>
        <fullName evidence="3">SDR family oxidoreductase</fullName>
    </submittedName>
</protein>